<accession>A0ABR2H7N4</accession>
<dbReference type="Proteomes" id="UP001470230">
    <property type="component" value="Unassembled WGS sequence"/>
</dbReference>
<evidence type="ECO:0000313" key="5">
    <source>
        <dbReference type="Proteomes" id="UP001470230"/>
    </source>
</evidence>
<proteinExistence type="predicted"/>
<dbReference type="Gene3D" id="1.20.120.710">
    <property type="entry name" value="Haloacid dehalogenase hydrolase-like domain"/>
    <property type="match status" value="1"/>
</dbReference>
<sequence>MGGTLEDIYSDEESKDASAREVLRILKSHGINVTDDLEIAKKKLQAGWSRYESYSIPINRELKPEEIWGNFVLTEFGLDKASISPFAEELAHMWEVTFYHRNLRPRVIEILQGLKKIGFKLGVISNTASLFQVFESLEEYRIRDFFDDVTLSSITGYRKPHANIFKVSLYQLKSDRKKCAYVGDTYSRDVIGANNAGFGMTFHINSALSKQKDVNVPKDIKATYEISDIYEVYTILNDLMKK</sequence>
<dbReference type="Pfam" id="PF13419">
    <property type="entry name" value="HAD_2"/>
    <property type="match status" value="1"/>
</dbReference>
<comment type="caution">
    <text evidence="4">The sequence shown here is derived from an EMBL/GenBank/DDBJ whole genome shotgun (WGS) entry which is preliminary data.</text>
</comment>
<evidence type="ECO:0000256" key="2">
    <source>
        <dbReference type="ARBA" id="ARBA00022801"/>
    </source>
</evidence>
<reference evidence="4 5" key="1">
    <citation type="submission" date="2024-04" db="EMBL/GenBank/DDBJ databases">
        <title>Tritrichomonas musculus Genome.</title>
        <authorList>
            <person name="Alves-Ferreira E."/>
            <person name="Grigg M."/>
            <person name="Lorenzi H."/>
            <person name="Galac M."/>
        </authorList>
    </citation>
    <scope>NUCLEOTIDE SEQUENCE [LARGE SCALE GENOMIC DNA]</scope>
    <source>
        <strain evidence="4 5">EAF2021</strain>
    </source>
</reference>
<dbReference type="InterPro" id="IPR041492">
    <property type="entry name" value="HAD_2"/>
</dbReference>
<name>A0ABR2H7N4_9EUKA</name>
<dbReference type="PANTHER" id="PTHR46470:SF2">
    <property type="entry name" value="GLYCERALDEHYDE 3-PHOSPHATE PHOSPHATASE"/>
    <property type="match status" value="1"/>
</dbReference>
<evidence type="ECO:0008006" key="6">
    <source>
        <dbReference type="Google" id="ProtNLM"/>
    </source>
</evidence>
<keyword evidence="2" id="KW-0378">Hydrolase</keyword>
<protein>
    <recommendedName>
        <fullName evidence="6">Haloacid dehalogenase-like hydrolase family protein</fullName>
    </recommendedName>
</protein>
<keyword evidence="3" id="KW-0460">Magnesium</keyword>
<evidence type="ECO:0000256" key="3">
    <source>
        <dbReference type="ARBA" id="ARBA00022842"/>
    </source>
</evidence>
<evidence type="ECO:0000256" key="1">
    <source>
        <dbReference type="ARBA" id="ARBA00022723"/>
    </source>
</evidence>
<dbReference type="InterPro" id="IPR051400">
    <property type="entry name" value="HAD-like_hydrolase"/>
</dbReference>
<dbReference type="PANTHER" id="PTHR46470">
    <property type="entry name" value="N-ACYLNEURAMINATE-9-PHOSPHATASE"/>
    <property type="match status" value="1"/>
</dbReference>
<organism evidence="4 5">
    <name type="scientific">Tritrichomonas musculus</name>
    <dbReference type="NCBI Taxonomy" id="1915356"/>
    <lineage>
        <taxon>Eukaryota</taxon>
        <taxon>Metamonada</taxon>
        <taxon>Parabasalia</taxon>
        <taxon>Tritrichomonadida</taxon>
        <taxon>Tritrichomonadidae</taxon>
        <taxon>Tritrichomonas</taxon>
    </lineage>
</organism>
<evidence type="ECO:0000313" key="4">
    <source>
        <dbReference type="EMBL" id="KAK8842229.1"/>
    </source>
</evidence>
<dbReference type="EMBL" id="JAPFFF010000039">
    <property type="protein sequence ID" value="KAK8842229.1"/>
    <property type="molecule type" value="Genomic_DNA"/>
</dbReference>
<keyword evidence="1" id="KW-0479">Metal-binding</keyword>
<gene>
    <name evidence="4" type="ORF">M9Y10_026462</name>
</gene>
<dbReference type="InterPro" id="IPR036412">
    <property type="entry name" value="HAD-like_sf"/>
</dbReference>
<dbReference type="InterPro" id="IPR023214">
    <property type="entry name" value="HAD_sf"/>
</dbReference>
<keyword evidence="5" id="KW-1185">Reference proteome</keyword>
<dbReference type="SUPFAM" id="SSF56784">
    <property type="entry name" value="HAD-like"/>
    <property type="match status" value="1"/>
</dbReference>
<dbReference type="Gene3D" id="3.40.50.1000">
    <property type="entry name" value="HAD superfamily/HAD-like"/>
    <property type="match status" value="1"/>
</dbReference>